<dbReference type="RefSeq" id="WP_115992316.1">
    <property type="nucleotide sequence ID" value="NZ_QRDY01000004.1"/>
</dbReference>
<protein>
    <submittedName>
        <fullName evidence="1">Uncharacterized protein</fullName>
    </submittedName>
</protein>
<comment type="caution">
    <text evidence="1">The sequence shown here is derived from an EMBL/GenBank/DDBJ whole genome shotgun (WGS) entry which is preliminary data.</text>
</comment>
<sequence>MIRSSIWTVLFVLLLTGGYLWTHKEEGVDSTLQSIIKNYVGADGRIYDPTNELGIKDIDNIGFAKKDDTLEITYGKLFFEVDVHTYEKINEVAEYLKPLGITIQFNNEGDVQLKYNGKPVKEYE</sequence>
<dbReference type="Proteomes" id="UP000256869">
    <property type="component" value="Unassembled WGS sequence"/>
</dbReference>
<name>A0A3D9IML1_9BACL</name>
<dbReference type="OrthoDB" id="2679562at2"/>
<dbReference type="EMBL" id="QRDY01000004">
    <property type="protein sequence ID" value="RED63013.1"/>
    <property type="molecule type" value="Genomic_DNA"/>
</dbReference>
<evidence type="ECO:0000313" key="2">
    <source>
        <dbReference type="Proteomes" id="UP000256869"/>
    </source>
</evidence>
<organism evidence="1 2">
    <name type="scientific">Cohnella lupini</name>
    <dbReference type="NCBI Taxonomy" id="1294267"/>
    <lineage>
        <taxon>Bacteria</taxon>
        <taxon>Bacillati</taxon>
        <taxon>Bacillota</taxon>
        <taxon>Bacilli</taxon>
        <taxon>Bacillales</taxon>
        <taxon>Paenibacillaceae</taxon>
        <taxon>Cohnella</taxon>
    </lineage>
</organism>
<evidence type="ECO:0000313" key="1">
    <source>
        <dbReference type="EMBL" id="RED63013.1"/>
    </source>
</evidence>
<reference evidence="1 2" key="1">
    <citation type="submission" date="2018-07" db="EMBL/GenBank/DDBJ databases">
        <title>Genomic Encyclopedia of Type Strains, Phase III (KMG-III): the genomes of soil and plant-associated and newly described type strains.</title>
        <authorList>
            <person name="Whitman W."/>
        </authorList>
    </citation>
    <scope>NUCLEOTIDE SEQUENCE [LARGE SCALE GENOMIC DNA]</scope>
    <source>
        <strain evidence="1 2">CECT 8236</strain>
    </source>
</reference>
<gene>
    <name evidence="1" type="ORF">DFP95_1046</name>
</gene>
<accession>A0A3D9IML1</accession>
<proteinExistence type="predicted"/>
<keyword evidence="2" id="KW-1185">Reference proteome</keyword>
<dbReference type="AlphaFoldDB" id="A0A3D9IML1"/>